<dbReference type="PANTHER" id="PTHR12970:SF1">
    <property type="entry name" value="PROTEASOME ASSEMBLY CHAPERONE 2"/>
    <property type="match status" value="1"/>
</dbReference>
<sequence>MYVPCRTDITIAGTLLVIPSISTGNVPQLAVDLIVSSLNLPLLGRIDASDDVYPFAGPRDNKAEIGITTPVEVFGNGTLTVIQVRSPVLPGHIGSFVSKLVGFAKEMAVSYVYACGSADMSRRVDPAGPKLISLRPPIVDQKFPGSGYLVQLLNRCTDMQAAGVVYYAHQGDNVGDATVLAATILDDLHIAKPQWTPPDSWASLYEQYNSNDDLTEVLPGLSEGSASELAVKEIKEENAPEPAKKPNRQRFHHVDKDEILRSRSQSPAIKDDADSVTYVNNEESQSAVFNRSSPSLVSDGPLPGVEDETADIIHKHRLGERS</sequence>
<evidence type="ECO:0000256" key="1">
    <source>
        <dbReference type="ARBA" id="ARBA00019186"/>
    </source>
</evidence>
<dbReference type="InterPro" id="IPR016562">
    <property type="entry name" value="Proteasome_assmbl_chp_2_euk"/>
</dbReference>
<dbReference type="Proteomes" id="UP000095023">
    <property type="component" value="Unassembled WGS sequence"/>
</dbReference>
<dbReference type="GO" id="GO:0043248">
    <property type="term" value="P:proteasome assembly"/>
    <property type="evidence" value="ECO:0007669"/>
    <property type="project" value="TreeGrafter"/>
</dbReference>
<feature type="compositionally biased region" description="Basic and acidic residues" evidence="4">
    <location>
        <begin position="252"/>
        <end position="261"/>
    </location>
</feature>
<dbReference type="AlphaFoldDB" id="A0A1E4TI16"/>
<comment type="similarity">
    <text evidence="3">Belongs to the PSMG2 family.</text>
</comment>
<organism evidence="5 6">
    <name type="scientific">Tortispora caseinolytica NRRL Y-17796</name>
    <dbReference type="NCBI Taxonomy" id="767744"/>
    <lineage>
        <taxon>Eukaryota</taxon>
        <taxon>Fungi</taxon>
        <taxon>Dikarya</taxon>
        <taxon>Ascomycota</taxon>
        <taxon>Saccharomycotina</taxon>
        <taxon>Trigonopsidomycetes</taxon>
        <taxon>Trigonopsidales</taxon>
        <taxon>Trigonopsidaceae</taxon>
        <taxon>Tortispora</taxon>
    </lineage>
</organism>
<evidence type="ECO:0000256" key="3">
    <source>
        <dbReference type="ARBA" id="ARBA00025745"/>
    </source>
</evidence>
<evidence type="ECO:0000256" key="2">
    <source>
        <dbReference type="ARBA" id="ARBA00023186"/>
    </source>
</evidence>
<dbReference type="GO" id="GO:0005634">
    <property type="term" value="C:nucleus"/>
    <property type="evidence" value="ECO:0007669"/>
    <property type="project" value="TreeGrafter"/>
</dbReference>
<dbReference type="GO" id="GO:0005829">
    <property type="term" value="C:cytosol"/>
    <property type="evidence" value="ECO:0007669"/>
    <property type="project" value="TreeGrafter"/>
</dbReference>
<gene>
    <name evidence="5" type="ORF">CANCADRAFT_3065</name>
</gene>
<evidence type="ECO:0000313" key="5">
    <source>
        <dbReference type="EMBL" id="ODV91357.1"/>
    </source>
</evidence>
<protein>
    <recommendedName>
        <fullName evidence="1">Proteasome assembly chaperone 2</fullName>
    </recommendedName>
</protein>
<evidence type="ECO:0000256" key="4">
    <source>
        <dbReference type="SAM" id="MobiDB-lite"/>
    </source>
</evidence>
<dbReference type="Pfam" id="PF09754">
    <property type="entry name" value="PAC2"/>
    <property type="match status" value="1"/>
</dbReference>
<reference evidence="6" key="1">
    <citation type="submission" date="2016-02" db="EMBL/GenBank/DDBJ databases">
        <title>Comparative genomics of biotechnologically important yeasts.</title>
        <authorList>
            <consortium name="DOE Joint Genome Institute"/>
            <person name="Riley R."/>
            <person name="Haridas S."/>
            <person name="Wolfe K.H."/>
            <person name="Lopes M.R."/>
            <person name="Hittinger C.T."/>
            <person name="Goker M."/>
            <person name="Salamov A."/>
            <person name="Wisecaver J."/>
            <person name="Long T.M."/>
            <person name="Aerts A.L."/>
            <person name="Barry K."/>
            <person name="Choi C."/>
            <person name="Clum A."/>
            <person name="Coughlan A.Y."/>
            <person name="Deshpande S."/>
            <person name="Douglass A.P."/>
            <person name="Hanson S.J."/>
            <person name="Klenk H.-P."/>
            <person name="Labutti K."/>
            <person name="Lapidus A."/>
            <person name="Lindquist E."/>
            <person name="Lipzen A."/>
            <person name="Meier-Kolthoff J.P."/>
            <person name="Ohm R.A."/>
            <person name="Otillar R.P."/>
            <person name="Pangilinan J."/>
            <person name="Peng Y."/>
            <person name="Rokas A."/>
            <person name="Rosa C.A."/>
            <person name="Scheuner C."/>
            <person name="Sibirny A.A."/>
            <person name="Slot J.C."/>
            <person name="Stielow J.B."/>
            <person name="Sun H."/>
            <person name="Kurtzman C.P."/>
            <person name="Blackwell M."/>
            <person name="Jeffries T.W."/>
            <person name="Grigoriev I.V."/>
        </authorList>
    </citation>
    <scope>NUCLEOTIDE SEQUENCE [LARGE SCALE GENOMIC DNA]</scope>
    <source>
        <strain evidence="6">NRRL Y-17796</strain>
    </source>
</reference>
<dbReference type="InterPro" id="IPR019151">
    <property type="entry name" value="Proteasome_assmbl_chaperone_2"/>
</dbReference>
<evidence type="ECO:0000313" key="6">
    <source>
        <dbReference type="Proteomes" id="UP000095023"/>
    </source>
</evidence>
<dbReference type="Gene3D" id="3.40.50.10900">
    <property type="entry name" value="PAC-like subunit"/>
    <property type="match status" value="1"/>
</dbReference>
<keyword evidence="6" id="KW-1185">Reference proteome</keyword>
<accession>A0A1E4TI16</accession>
<dbReference type="OrthoDB" id="10260712at2759"/>
<proteinExistence type="inferred from homology"/>
<name>A0A1E4TI16_9ASCO</name>
<dbReference type="PANTHER" id="PTHR12970">
    <property type="entry name" value="PROTEASOME ASSEMBLY CHAPERONE 2"/>
    <property type="match status" value="1"/>
</dbReference>
<dbReference type="EMBL" id="KV453842">
    <property type="protein sequence ID" value="ODV91357.1"/>
    <property type="molecule type" value="Genomic_DNA"/>
</dbReference>
<feature type="region of interest" description="Disordered" evidence="4">
    <location>
        <begin position="236"/>
        <end position="322"/>
    </location>
</feature>
<keyword evidence="2" id="KW-0143">Chaperone</keyword>
<dbReference type="InterPro" id="IPR038389">
    <property type="entry name" value="PSMG2_sf"/>
</dbReference>
<feature type="compositionally biased region" description="Polar residues" evidence="4">
    <location>
        <begin position="277"/>
        <end position="296"/>
    </location>
</feature>